<dbReference type="GO" id="GO:0016757">
    <property type="term" value="F:glycosyltransferase activity"/>
    <property type="evidence" value="ECO:0007669"/>
    <property type="project" value="UniProtKB-KW"/>
</dbReference>
<protein>
    <submittedName>
        <fullName evidence="2">Imidazole glycerol phosphate synthase subunit HisH</fullName>
        <ecNumber evidence="2">2.4.2.-</ecNumber>
    </submittedName>
</protein>
<dbReference type="SUPFAM" id="SSF52317">
    <property type="entry name" value="Class I glutamine amidotransferase-like"/>
    <property type="match status" value="1"/>
</dbReference>
<feature type="domain" description="Glutamine amidotransferase" evidence="1">
    <location>
        <begin position="5"/>
        <end position="41"/>
    </location>
</feature>
<reference evidence="2 3" key="1">
    <citation type="submission" date="2019-11" db="EMBL/GenBank/DDBJ databases">
        <title>Draft Genome Sequence of Plant Growth-Promoting Rhizosphere-Associated Bacteria.</title>
        <authorList>
            <person name="Vasilyev I.Y."/>
            <person name="Radchenko V."/>
            <person name="Ilnitskaya E.V."/>
        </authorList>
    </citation>
    <scope>NUCLEOTIDE SEQUENCE [LARGE SCALE GENOMIC DNA]</scope>
    <source>
        <strain evidence="2 3">VRA_07sq_f</strain>
    </source>
</reference>
<gene>
    <name evidence="2" type="primary">hisH</name>
    <name evidence="2" type="ORF">GKC44_13445</name>
</gene>
<dbReference type="PROSITE" id="PS51273">
    <property type="entry name" value="GATASE_TYPE_1"/>
    <property type="match status" value="1"/>
</dbReference>
<evidence type="ECO:0000313" key="3">
    <source>
        <dbReference type="Proteomes" id="UP000491237"/>
    </source>
</evidence>
<name>A0A844EDL9_9LACO</name>
<dbReference type="Proteomes" id="UP000491237">
    <property type="component" value="Unassembled WGS sequence"/>
</dbReference>
<keyword evidence="2" id="KW-0808">Transferase</keyword>
<organism evidence="2 3">
    <name type="scientific">Lentilactobacillus parabuchneri</name>
    <dbReference type="NCBI Taxonomy" id="152331"/>
    <lineage>
        <taxon>Bacteria</taxon>
        <taxon>Bacillati</taxon>
        <taxon>Bacillota</taxon>
        <taxon>Bacilli</taxon>
        <taxon>Lactobacillales</taxon>
        <taxon>Lactobacillaceae</taxon>
        <taxon>Lentilactobacillus</taxon>
    </lineage>
</organism>
<accession>A0A844EDL9</accession>
<dbReference type="InterPro" id="IPR029062">
    <property type="entry name" value="Class_I_gatase-like"/>
</dbReference>
<comment type="caution">
    <text evidence="2">The sequence shown here is derived from an EMBL/GenBank/DDBJ whole genome shotgun (WGS) entry which is preliminary data.</text>
</comment>
<dbReference type="AlphaFoldDB" id="A0A844EDL9"/>
<dbReference type="InterPro" id="IPR017926">
    <property type="entry name" value="GATASE"/>
</dbReference>
<evidence type="ECO:0000313" key="2">
    <source>
        <dbReference type="EMBL" id="MSE22217.1"/>
    </source>
</evidence>
<proteinExistence type="predicted"/>
<dbReference type="Gene3D" id="3.40.50.880">
    <property type="match status" value="1"/>
</dbReference>
<evidence type="ECO:0000259" key="1">
    <source>
        <dbReference type="Pfam" id="PF00117"/>
    </source>
</evidence>
<dbReference type="Pfam" id="PF00117">
    <property type="entry name" value="GATase"/>
    <property type="match status" value="1"/>
</dbReference>
<keyword evidence="2" id="KW-0328">Glycosyltransferase</keyword>
<dbReference type="EMBL" id="WKKY01000913">
    <property type="protein sequence ID" value="MSE22217.1"/>
    <property type="molecule type" value="Genomic_DNA"/>
</dbReference>
<dbReference type="EC" id="2.4.2.-" evidence="2"/>
<feature type="non-terminal residue" evidence="2">
    <location>
        <position position="1"/>
    </location>
</feature>
<sequence>AKTDSANILATVDYGVSIPSIVRKENVIGMQFHPEKSGTVGLAGLTKFKELVENADYSRN</sequence>